<dbReference type="Proteomes" id="UP000253472">
    <property type="component" value="Unassembled WGS sequence"/>
</dbReference>
<keyword evidence="2" id="KW-1185">Reference proteome</keyword>
<dbReference type="EMBL" id="QLNQ01000027">
    <property type="protein sequence ID" value="RCK59350.1"/>
    <property type="molecule type" value="Genomic_DNA"/>
</dbReference>
<comment type="caution">
    <text evidence="1">The sequence shown here is derived from an EMBL/GenBank/DDBJ whole genome shotgun (WGS) entry which is preliminary data.</text>
</comment>
<protein>
    <submittedName>
        <fullName evidence="1">Uncharacterized protein</fullName>
    </submittedName>
</protein>
<name>A0A367Y1C5_9ASCO</name>
<dbReference type="AlphaFoldDB" id="A0A367Y1C5"/>
<proteinExistence type="predicted"/>
<sequence>MATLCDSFPGLLQLYHQSLFDLVVTYDLYLAYKIRQILTLINLELTLSESSRTRLEKNWMVLQNSIMMKDKQLWNGRKVLNEIMSTMIDQGTLFNHNIVYELQMVQLKFDDLIEGGDEDVFDSNNIELQLLDSNPICLAEF</sequence>
<gene>
    <name evidence="1" type="ORF">Cantr_07353</name>
</gene>
<reference evidence="1 2" key="1">
    <citation type="submission" date="2018-06" db="EMBL/GenBank/DDBJ databases">
        <title>Whole genome sequencing of Candida tropicalis (genome annotated by CSBL at Korea University).</title>
        <authorList>
            <person name="Ahn J."/>
        </authorList>
    </citation>
    <scope>NUCLEOTIDE SEQUENCE [LARGE SCALE GENOMIC DNA]</scope>
    <source>
        <strain evidence="1 2">ATCC 20962</strain>
    </source>
</reference>
<organism evidence="1 2">
    <name type="scientific">Candida viswanathii</name>
    <dbReference type="NCBI Taxonomy" id="5486"/>
    <lineage>
        <taxon>Eukaryota</taxon>
        <taxon>Fungi</taxon>
        <taxon>Dikarya</taxon>
        <taxon>Ascomycota</taxon>
        <taxon>Saccharomycotina</taxon>
        <taxon>Pichiomycetes</taxon>
        <taxon>Debaryomycetaceae</taxon>
        <taxon>Candida/Lodderomyces clade</taxon>
        <taxon>Candida</taxon>
    </lineage>
</organism>
<accession>A0A367Y1C5</accession>
<evidence type="ECO:0000313" key="2">
    <source>
        <dbReference type="Proteomes" id="UP000253472"/>
    </source>
</evidence>
<dbReference type="OrthoDB" id="4011042at2759"/>
<evidence type="ECO:0000313" key="1">
    <source>
        <dbReference type="EMBL" id="RCK59350.1"/>
    </source>
</evidence>